<protein>
    <submittedName>
        <fullName evidence="2">Uncharacterized protein</fullName>
    </submittedName>
</protein>
<keyword evidence="3" id="KW-1185">Reference proteome</keyword>
<evidence type="ECO:0000313" key="3">
    <source>
        <dbReference type="Proteomes" id="UP000070700"/>
    </source>
</evidence>
<name>A0A194XDQ5_MOLSC</name>
<dbReference type="AlphaFoldDB" id="A0A194XDQ5"/>
<dbReference type="GeneID" id="28832166"/>
<dbReference type="KEGG" id="psco:LY89DRAFT_781014"/>
<gene>
    <name evidence="2" type="ORF">LY89DRAFT_781014</name>
</gene>
<dbReference type="RefSeq" id="XP_018072237.1">
    <property type="nucleotide sequence ID" value="XM_018222440.1"/>
</dbReference>
<feature type="compositionally biased region" description="Polar residues" evidence="1">
    <location>
        <begin position="12"/>
        <end position="35"/>
    </location>
</feature>
<evidence type="ECO:0000313" key="2">
    <source>
        <dbReference type="EMBL" id="KUJ17882.1"/>
    </source>
</evidence>
<reference evidence="2 3" key="1">
    <citation type="submission" date="2015-10" db="EMBL/GenBank/DDBJ databases">
        <title>Full genome of DAOMC 229536 Phialocephala scopiformis, a fungal endophyte of spruce producing the potent anti-insectan compound rugulosin.</title>
        <authorList>
            <consortium name="DOE Joint Genome Institute"/>
            <person name="Walker A.K."/>
            <person name="Frasz S.L."/>
            <person name="Seifert K.A."/>
            <person name="Miller J.D."/>
            <person name="Mondo S.J."/>
            <person name="Labutti K."/>
            <person name="Lipzen A."/>
            <person name="Dockter R."/>
            <person name="Kennedy M."/>
            <person name="Grigoriev I.V."/>
            <person name="Spatafora J.W."/>
        </authorList>
    </citation>
    <scope>NUCLEOTIDE SEQUENCE [LARGE SCALE GENOMIC DNA]</scope>
    <source>
        <strain evidence="2 3">CBS 120377</strain>
    </source>
</reference>
<feature type="compositionally biased region" description="Low complexity" evidence="1">
    <location>
        <begin position="50"/>
        <end position="68"/>
    </location>
</feature>
<sequence>MSDKLNRAQGPVTRTTRSKMASISKTINATSSESSKCPKLRWTSFGNSAAEQESLPPPQSSQAPQSSPDYANADIPSALAAINLMAIAYAKNNPHLCHELQNLSHQVQVLETNLPGGVEAGWIRSELSEATKRSLTWARVRLIELMVDILQVLDRDEQGSLQRFLSYVKELGNKLK</sequence>
<evidence type="ECO:0000256" key="1">
    <source>
        <dbReference type="SAM" id="MobiDB-lite"/>
    </source>
</evidence>
<accession>A0A194XDQ5</accession>
<proteinExistence type="predicted"/>
<feature type="region of interest" description="Disordered" evidence="1">
    <location>
        <begin position="1"/>
        <end position="72"/>
    </location>
</feature>
<dbReference type="Proteomes" id="UP000070700">
    <property type="component" value="Unassembled WGS sequence"/>
</dbReference>
<organism evidence="2 3">
    <name type="scientific">Mollisia scopiformis</name>
    <name type="common">Conifer needle endophyte fungus</name>
    <name type="synonym">Phialocephala scopiformis</name>
    <dbReference type="NCBI Taxonomy" id="149040"/>
    <lineage>
        <taxon>Eukaryota</taxon>
        <taxon>Fungi</taxon>
        <taxon>Dikarya</taxon>
        <taxon>Ascomycota</taxon>
        <taxon>Pezizomycotina</taxon>
        <taxon>Leotiomycetes</taxon>
        <taxon>Helotiales</taxon>
        <taxon>Mollisiaceae</taxon>
        <taxon>Mollisia</taxon>
    </lineage>
</organism>
<dbReference type="EMBL" id="KQ947413">
    <property type="protein sequence ID" value="KUJ17882.1"/>
    <property type="molecule type" value="Genomic_DNA"/>
</dbReference>
<dbReference type="InParanoid" id="A0A194XDQ5"/>